<dbReference type="EMBL" id="CAJVPZ010100213">
    <property type="protein sequence ID" value="CAG8821217.1"/>
    <property type="molecule type" value="Genomic_DNA"/>
</dbReference>
<feature type="non-terminal residue" evidence="1">
    <location>
        <position position="1"/>
    </location>
</feature>
<keyword evidence="2" id="KW-1185">Reference proteome</keyword>
<protein>
    <submittedName>
        <fullName evidence="1">2634_t:CDS:1</fullName>
    </submittedName>
</protein>
<organism evidence="1 2">
    <name type="scientific">Racocetra fulgida</name>
    <dbReference type="NCBI Taxonomy" id="60492"/>
    <lineage>
        <taxon>Eukaryota</taxon>
        <taxon>Fungi</taxon>
        <taxon>Fungi incertae sedis</taxon>
        <taxon>Mucoromycota</taxon>
        <taxon>Glomeromycotina</taxon>
        <taxon>Glomeromycetes</taxon>
        <taxon>Diversisporales</taxon>
        <taxon>Gigasporaceae</taxon>
        <taxon>Racocetra</taxon>
    </lineage>
</organism>
<comment type="caution">
    <text evidence="1">The sequence shown here is derived from an EMBL/GenBank/DDBJ whole genome shotgun (WGS) entry which is preliminary data.</text>
</comment>
<name>A0A9N9KC05_9GLOM</name>
<feature type="non-terminal residue" evidence="1">
    <location>
        <position position="40"/>
    </location>
</feature>
<gene>
    <name evidence="1" type="ORF">RFULGI_LOCUS19664</name>
</gene>
<sequence>QYMQNQYANGGLMSYITDLRLSRNMNLFYGVSPYVALVVL</sequence>
<proteinExistence type="predicted"/>
<accession>A0A9N9KC05</accession>
<evidence type="ECO:0000313" key="2">
    <source>
        <dbReference type="Proteomes" id="UP000789396"/>
    </source>
</evidence>
<dbReference type="AlphaFoldDB" id="A0A9N9KC05"/>
<reference evidence="1" key="1">
    <citation type="submission" date="2021-06" db="EMBL/GenBank/DDBJ databases">
        <authorList>
            <person name="Kallberg Y."/>
            <person name="Tangrot J."/>
            <person name="Rosling A."/>
        </authorList>
    </citation>
    <scope>NUCLEOTIDE SEQUENCE</scope>
    <source>
        <strain evidence="1">IN212</strain>
    </source>
</reference>
<evidence type="ECO:0000313" key="1">
    <source>
        <dbReference type="EMBL" id="CAG8821217.1"/>
    </source>
</evidence>
<dbReference type="Proteomes" id="UP000789396">
    <property type="component" value="Unassembled WGS sequence"/>
</dbReference>